<gene>
    <name evidence="6" type="primary">mta_18</name>
    <name evidence="6" type="ORF">SDC9_118120</name>
</gene>
<dbReference type="EMBL" id="VSSQ01023935">
    <property type="protein sequence ID" value="MPM71157.1"/>
    <property type="molecule type" value="Genomic_DNA"/>
</dbReference>
<keyword evidence="4" id="KW-0804">Transcription</keyword>
<dbReference type="Pfam" id="PF13411">
    <property type="entry name" value="MerR_1"/>
    <property type="match status" value="1"/>
</dbReference>
<keyword evidence="1" id="KW-0805">Transcription regulation</keyword>
<protein>
    <submittedName>
        <fullName evidence="6">HTH-type transcriptional activator mta</fullName>
    </submittedName>
</protein>
<sequence length="243" mass="27751">MKTVNEVSKISGVSIRTLHYYDSIGLLHPDQVTGAGYRLYGDAALERLQYIMLFRELQFSLDEIRNIIDSPSFDKNKALEQQIEMLKLKKGRIEKLISFALNIKTLGVTNLDFSAFNSDKIKKYAQQAKERWGDTEAFREYEKKSVNISENDMKNIYIEFMSIFAEFGKLLDRCPEDKSVQDMVIKLRSYITKHFYNCTTDILAGLGKMYFAGGDMTDNIDKAGGIGTAGFVSKAIEIYCKME</sequence>
<evidence type="ECO:0000256" key="2">
    <source>
        <dbReference type="ARBA" id="ARBA00023125"/>
    </source>
</evidence>
<proteinExistence type="predicted"/>
<keyword evidence="3" id="KW-0010">Activator</keyword>
<organism evidence="6">
    <name type="scientific">bioreactor metagenome</name>
    <dbReference type="NCBI Taxonomy" id="1076179"/>
    <lineage>
        <taxon>unclassified sequences</taxon>
        <taxon>metagenomes</taxon>
        <taxon>ecological metagenomes</taxon>
    </lineage>
</organism>
<dbReference type="SUPFAM" id="SSF89082">
    <property type="entry name" value="Antibiotic binding domain of TipA-like multidrug resistance regulators"/>
    <property type="match status" value="1"/>
</dbReference>
<dbReference type="InterPro" id="IPR036244">
    <property type="entry name" value="TipA-like_antibiotic-bd"/>
</dbReference>
<name>A0A645C1F7_9ZZZZ</name>
<accession>A0A645C1F7</accession>
<comment type="caution">
    <text evidence="6">The sequence shown here is derived from an EMBL/GenBank/DDBJ whole genome shotgun (WGS) entry which is preliminary data.</text>
</comment>
<dbReference type="SUPFAM" id="SSF46955">
    <property type="entry name" value="Putative DNA-binding domain"/>
    <property type="match status" value="1"/>
</dbReference>
<keyword evidence="2" id="KW-0238">DNA-binding</keyword>
<dbReference type="InterPro" id="IPR009061">
    <property type="entry name" value="DNA-bd_dom_put_sf"/>
</dbReference>
<dbReference type="Gene3D" id="1.10.490.50">
    <property type="entry name" value="Antibiotic binding domain of TipA-like multidrug resistance regulators"/>
    <property type="match status" value="1"/>
</dbReference>
<dbReference type="SMART" id="SM00422">
    <property type="entry name" value="HTH_MERR"/>
    <property type="match status" value="1"/>
</dbReference>
<evidence type="ECO:0000256" key="4">
    <source>
        <dbReference type="ARBA" id="ARBA00023163"/>
    </source>
</evidence>
<evidence type="ECO:0000256" key="1">
    <source>
        <dbReference type="ARBA" id="ARBA00023015"/>
    </source>
</evidence>
<dbReference type="PROSITE" id="PS50937">
    <property type="entry name" value="HTH_MERR_2"/>
    <property type="match status" value="1"/>
</dbReference>
<reference evidence="6" key="1">
    <citation type="submission" date="2019-08" db="EMBL/GenBank/DDBJ databases">
        <authorList>
            <person name="Kucharzyk K."/>
            <person name="Murdoch R.W."/>
            <person name="Higgins S."/>
            <person name="Loffler F."/>
        </authorList>
    </citation>
    <scope>NUCLEOTIDE SEQUENCE</scope>
</reference>
<dbReference type="GO" id="GO:0003677">
    <property type="term" value="F:DNA binding"/>
    <property type="evidence" value="ECO:0007669"/>
    <property type="project" value="UniProtKB-KW"/>
</dbReference>
<dbReference type="InterPro" id="IPR012925">
    <property type="entry name" value="TipAS_dom"/>
</dbReference>
<feature type="domain" description="HTH merR-type" evidence="5">
    <location>
        <begin position="1"/>
        <end position="70"/>
    </location>
</feature>
<dbReference type="GO" id="GO:0003700">
    <property type="term" value="F:DNA-binding transcription factor activity"/>
    <property type="evidence" value="ECO:0007669"/>
    <property type="project" value="InterPro"/>
</dbReference>
<dbReference type="InterPro" id="IPR047057">
    <property type="entry name" value="MerR_fam"/>
</dbReference>
<dbReference type="Gene3D" id="1.10.1660.10">
    <property type="match status" value="1"/>
</dbReference>
<dbReference type="Pfam" id="PF07739">
    <property type="entry name" value="TipAS"/>
    <property type="match status" value="1"/>
</dbReference>
<dbReference type="AlphaFoldDB" id="A0A645C1F7"/>
<dbReference type="InterPro" id="IPR000551">
    <property type="entry name" value="MerR-type_HTH_dom"/>
</dbReference>
<dbReference type="PRINTS" id="PR00040">
    <property type="entry name" value="HTHMERR"/>
</dbReference>
<dbReference type="PANTHER" id="PTHR30204:SF90">
    <property type="entry name" value="HTH-TYPE TRANSCRIPTIONAL ACTIVATOR MTA"/>
    <property type="match status" value="1"/>
</dbReference>
<dbReference type="PANTHER" id="PTHR30204">
    <property type="entry name" value="REDOX-CYCLING DRUG-SENSING TRANSCRIPTIONAL ACTIVATOR SOXR"/>
    <property type="match status" value="1"/>
</dbReference>
<evidence type="ECO:0000313" key="6">
    <source>
        <dbReference type="EMBL" id="MPM71157.1"/>
    </source>
</evidence>
<evidence type="ECO:0000256" key="3">
    <source>
        <dbReference type="ARBA" id="ARBA00023159"/>
    </source>
</evidence>
<evidence type="ECO:0000259" key="5">
    <source>
        <dbReference type="PROSITE" id="PS50937"/>
    </source>
</evidence>
<dbReference type="CDD" id="cd01106">
    <property type="entry name" value="HTH_TipAL-Mta"/>
    <property type="match status" value="1"/>
</dbReference>